<protein>
    <recommendedName>
        <fullName evidence="5">F-box domain-containing protein</fullName>
    </recommendedName>
</protein>
<dbReference type="Gene3D" id="3.80.10.10">
    <property type="entry name" value="Ribonuclease Inhibitor"/>
    <property type="match status" value="2"/>
</dbReference>
<name>A0A8J4BQ22_9CHLO</name>
<dbReference type="SUPFAM" id="SSF52058">
    <property type="entry name" value="L domain-like"/>
    <property type="match status" value="1"/>
</dbReference>
<gene>
    <name evidence="3" type="ORF">Vafri_19791</name>
</gene>
<evidence type="ECO:0000256" key="2">
    <source>
        <dbReference type="SAM" id="SignalP"/>
    </source>
</evidence>
<comment type="caution">
    <text evidence="3">The sequence shown here is derived from an EMBL/GenBank/DDBJ whole genome shotgun (WGS) entry which is preliminary data.</text>
</comment>
<reference evidence="3" key="1">
    <citation type="journal article" date="2021" name="Proc. Natl. Acad. Sci. U.S.A.">
        <title>Three genomes in the algal genus Volvox reveal the fate of a haploid sex-determining region after a transition to homothallism.</title>
        <authorList>
            <person name="Yamamoto K."/>
            <person name="Hamaji T."/>
            <person name="Kawai-Toyooka H."/>
            <person name="Matsuzaki R."/>
            <person name="Takahashi F."/>
            <person name="Nishimura Y."/>
            <person name="Kawachi M."/>
            <person name="Noguchi H."/>
            <person name="Minakuchi Y."/>
            <person name="Umen J.G."/>
            <person name="Toyoda A."/>
            <person name="Nozaki H."/>
        </authorList>
    </citation>
    <scope>NUCLEOTIDE SEQUENCE</scope>
    <source>
        <strain evidence="3">NIES-3780</strain>
    </source>
</reference>
<dbReference type="GO" id="GO:0005930">
    <property type="term" value="C:axoneme"/>
    <property type="evidence" value="ECO:0007669"/>
    <property type="project" value="UniProtKB-SubCell"/>
</dbReference>
<dbReference type="EMBL" id="BNCO01000082">
    <property type="protein sequence ID" value="GIL66189.1"/>
    <property type="molecule type" value="Genomic_DNA"/>
</dbReference>
<dbReference type="Proteomes" id="UP000747399">
    <property type="component" value="Unassembled WGS sequence"/>
</dbReference>
<feature type="chain" id="PRO_5035268434" description="F-box domain-containing protein" evidence="2">
    <location>
        <begin position="22"/>
        <end position="779"/>
    </location>
</feature>
<keyword evidence="2" id="KW-0732">Signal</keyword>
<comment type="subcellular location">
    <subcellularLocation>
        <location evidence="1">Cytoplasm</location>
        <location evidence="1">Cytoskeleton</location>
        <location evidence="1">Cilium axoneme</location>
    </subcellularLocation>
</comment>
<accession>A0A8J4BQ22</accession>
<evidence type="ECO:0000313" key="3">
    <source>
        <dbReference type="EMBL" id="GIL66189.1"/>
    </source>
</evidence>
<dbReference type="InterPro" id="IPR032675">
    <property type="entry name" value="LRR_dom_sf"/>
</dbReference>
<keyword evidence="4" id="KW-1185">Reference proteome</keyword>
<evidence type="ECO:0000313" key="4">
    <source>
        <dbReference type="Proteomes" id="UP000747399"/>
    </source>
</evidence>
<evidence type="ECO:0008006" key="5">
    <source>
        <dbReference type="Google" id="ProtNLM"/>
    </source>
</evidence>
<feature type="signal peptide" evidence="2">
    <location>
        <begin position="1"/>
        <end position="21"/>
    </location>
</feature>
<evidence type="ECO:0000256" key="1">
    <source>
        <dbReference type="ARBA" id="ARBA00004430"/>
    </source>
</evidence>
<dbReference type="AlphaFoldDB" id="A0A8J4BQ22"/>
<feature type="non-terminal residue" evidence="3">
    <location>
        <position position="779"/>
    </location>
</feature>
<proteinExistence type="predicted"/>
<sequence>VSSAIALVTSLICISHRLLCAQSFSLEVSCRGLFIEEILSLFSTAAMVSATKKSRRSSTTAIPATPAAAVAASGTGSYESHGTSGRMLAEVLSHHLGPHLSQEDLLVCRLVCKDWCKWLPAERRVVVVRQVRLDENGDIPALTTIPLIFGAAHTVSLCISERILPDVLRTATMVLGTDIFYRRIKHLLLTSTSPLGSKSSTWPFGMPYWPVNLAGMQGLESLTFSGRSADADLLRTVAETCTGLTSLVLGLKHEETLAHSTSDQGSSLITRPTGIEAIVKLSSLRRLALTLEDSPWDWDEEELGASAQLMALAVLTGLTELRLGGAAVHAEAARVFLRAVQGLRCLALVFDALSGRLHERRELNLWKQLQHVELRLQGRVLESDIPLLALGLPANLKSLHLRSCTVSAYSLTALSSLNALTELSFDGWRLAGVPTGEADEYAISATVRSALVGLLAGPLGEGLQVLRMDLYDPSKDIYSAMPRLAETWAQGSLRVLHLVNTDGYSLCSTGALASLAGLSGLRDLRVSVKGQACRDDSALRAAWLPPNLTCLELVGVHLPCGEAELSQSGQQLLEANDFCLRRLGGAEDYSPASASQTRGSVQRQLREEPAAAAAADPVYGTWSGRGIVECRGHARLQRLQRLSLHACRYGCCSHLQEALGPLVMPQLTSLELDDVSGLSEADLSGLGALTSLTRLSVCALGHSNISSSSMVHVSKLVGLRQLRWHAGDSLDVPPHPETIKPLKQLAALDISGGQWWRMSRWHVTSAFAEVLPYCEMAVS</sequence>
<organism evidence="3 4">
    <name type="scientific">Volvox africanus</name>
    <dbReference type="NCBI Taxonomy" id="51714"/>
    <lineage>
        <taxon>Eukaryota</taxon>
        <taxon>Viridiplantae</taxon>
        <taxon>Chlorophyta</taxon>
        <taxon>core chlorophytes</taxon>
        <taxon>Chlorophyceae</taxon>
        <taxon>CS clade</taxon>
        <taxon>Chlamydomonadales</taxon>
        <taxon>Volvocaceae</taxon>
        <taxon>Volvox</taxon>
    </lineage>
</organism>